<evidence type="ECO:0000256" key="6">
    <source>
        <dbReference type="SAM" id="Phobius"/>
    </source>
</evidence>
<evidence type="ECO:0000256" key="2">
    <source>
        <dbReference type="ARBA" id="ARBA00022475"/>
    </source>
</evidence>
<proteinExistence type="predicted"/>
<protein>
    <submittedName>
        <fullName evidence="8">Rdd</fullName>
    </submittedName>
</protein>
<comment type="subcellular location">
    <subcellularLocation>
        <location evidence="1">Cell membrane</location>
        <topology evidence="1">Multi-pass membrane protein</topology>
    </subcellularLocation>
</comment>
<dbReference type="RefSeq" id="WP_180139091.1">
    <property type="nucleotide sequence ID" value="NZ_CAADHO010000003.1"/>
</dbReference>
<accession>A0A4U8YKS2</accession>
<keyword evidence="4 6" id="KW-1133">Transmembrane helix</keyword>
<feature type="transmembrane region" description="Helical" evidence="6">
    <location>
        <begin position="12"/>
        <end position="34"/>
    </location>
</feature>
<dbReference type="InterPro" id="IPR010432">
    <property type="entry name" value="RDD"/>
</dbReference>
<feature type="transmembrane region" description="Helical" evidence="6">
    <location>
        <begin position="170"/>
        <end position="191"/>
    </location>
</feature>
<evidence type="ECO:0000256" key="5">
    <source>
        <dbReference type="ARBA" id="ARBA00023136"/>
    </source>
</evidence>
<evidence type="ECO:0000256" key="4">
    <source>
        <dbReference type="ARBA" id="ARBA00022989"/>
    </source>
</evidence>
<dbReference type="InterPro" id="IPR051791">
    <property type="entry name" value="Pra-immunoreactive"/>
</dbReference>
<keyword evidence="2" id="KW-1003">Cell membrane</keyword>
<feature type="transmembrane region" description="Helical" evidence="6">
    <location>
        <begin position="46"/>
        <end position="65"/>
    </location>
</feature>
<sequence length="315" mass="35242">MKYEISGFWVRVGALFVDALILCVFGLFLGLAFSQQFAELGGWGRAIGFPIAAMYFVILNSRFGGGQTIGKRVFKVQVVDKTGKLLNLTQSTLRYSIIGIPYFLNGAIIPESIFFPVVLPLVSLLVFGFGISIIYLSVFNRNTRQSLHDIITGTYVIRKDLESDEIVKPIWSGHYAICTIIMVLALLAPIFSNQLSQNEFFSELTATRKNIQNLPHVVYATIQDGQSTTIRVGDESKTTTYLNIQVIVNDPKIDAEKFAAKVVNIALESHKEATQKNQIQVVLTYGYDIGIASKWISSRYSFAPEYWLAKNEKEI</sequence>
<reference evidence="8 9" key="1">
    <citation type="submission" date="2019-03" db="EMBL/GenBank/DDBJ databases">
        <authorList>
            <person name="Nijsse B."/>
        </authorList>
    </citation>
    <scope>NUCLEOTIDE SEQUENCE [LARGE SCALE GENOMIC DNA]</scope>
    <source>
        <strain evidence="8">Desulfoluna butyratoxydans MSL71</strain>
    </source>
</reference>
<dbReference type="Proteomes" id="UP000507962">
    <property type="component" value="Unassembled WGS sequence"/>
</dbReference>
<keyword evidence="5 6" id="KW-0472">Membrane</keyword>
<dbReference type="AlphaFoldDB" id="A0A4U8YKS2"/>
<name>A0A4U8YKS2_9BACT</name>
<keyword evidence="9" id="KW-1185">Reference proteome</keyword>
<evidence type="ECO:0000259" key="7">
    <source>
        <dbReference type="Pfam" id="PF06271"/>
    </source>
</evidence>
<evidence type="ECO:0000256" key="3">
    <source>
        <dbReference type="ARBA" id="ARBA00022692"/>
    </source>
</evidence>
<dbReference type="PANTHER" id="PTHR36115">
    <property type="entry name" value="PROLINE-RICH ANTIGEN HOMOLOG-RELATED"/>
    <property type="match status" value="1"/>
</dbReference>
<gene>
    <name evidence="8" type="ORF">MSL71_18040</name>
</gene>
<feature type="domain" description="RDD" evidence="7">
    <location>
        <begin position="6"/>
        <end position="153"/>
    </location>
</feature>
<dbReference type="GO" id="GO:0005886">
    <property type="term" value="C:plasma membrane"/>
    <property type="evidence" value="ECO:0007669"/>
    <property type="project" value="UniProtKB-SubCell"/>
</dbReference>
<feature type="transmembrane region" description="Helical" evidence="6">
    <location>
        <begin position="113"/>
        <end position="138"/>
    </location>
</feature>
<organism evidence="8 9">
    <name type="scientific">Desulfoluna butyratoxydans</name>
    <dbReference type="NCBI Taxonomy" id="231438"/>
    <lineage>
        <taxon>Bacteria</taxon>
        <taxon>Pseudomonadati</taxon>
        <taxon>Thermodesulfobacteriota</taxon>
        <taxon>Desulfobacteria</taxon>
        <taxon>Desulfobacterales</taxon>
        <taxon>Desulfolunaceae</taxon>
        <taxon>Desulfoluna</taxon>
    </lineage>
</organism>
<keyword evidence="3 6" id="KW-0812">Transmembrane</keyword>
<dbReference type="EMBL" id="CAADHO010000003">
    <property type="protein sequence ID" value="VFQ44160.1"/>
    <property type="molecule type" value="Genomic_DNA"/>
</dbReference>
<dbReference type="Pfam" id="PF06271">
    <property type="entry name" value="RDD"/>
    <property type="match status" value="1"/>
</dbReference>
<evidence type="ECO:0000313" key="9">
    <source>
        <dbReference type="Proteomes" id="UP000507962"/>
    </source>
</evidence>
<evidence type="ECO:0000313" key="8">
    <source>
        <dbReference type="EMBL" id="VFQ44160.1"/>
    </source>
</evidence>
<evidence type="ECO:0000256" key="1">
    <source>
        <dbReference type="ARBA" id="ARBA00004651"/>
    </source>
</evidence>
<dbReference type="PANTHER" id="PTHR36115:SF6">
    <property type="entry name" value="PROLINE-RICH ANTIGEN HOMOLOG"/>
    <property type="match status" value="1"/>
</dbReference>